<reference evidence="2" key="1">
    <citation type="submission" date="2024-05" db="EMBL/GenBank/DDBJ databases">
        <title>Herbiconiux sp. A18JL235.</title>
        <authorList>
            <person name="Zhang G."/>
        </authorList>
    </citation>
    <scope>NUCLEOTIDE SEQUENCE</scope>
    <source>
        <strain evidence="2">A18JL235</strain>
    </source>
</reference>
<name>A0AB39BDB5_9MICO</name>
<dbReference type="RefSeq" id="WP_368496725.1">
    <property type="nucleotide sequence ID" value="NZ_CP162511.1"/>
</dbReference>
<evidence type="ECO:0000313" key="2">
    <source>
        <dbReference type="EMBL" id="XDI04321.1"/>
    </source>
</evidence>
<accession>A0AB39BDB5</accession>
<evidence type="ECO:0000256" key="1">
    <source>
        <dbReference type="SAM" id="Phobius"/>
    </source>
</evidence>
<keyword evidence="1" id="KW-0812">Transmembrane</keyword>
<sequence>MPFTISHAVVALPFVRTPLPAGAVAIGAMTPDLPLFVSAGHGYGVTHGWPGLLLVDLPVGLALFALWRILARPILPGVLPLPVGERLPVAWRGTPADGARTLWSDRGHPRAATVGAAVLATLIGILTHIVWDAFTHTGRLGAALPLLDAPVAGLPLAAWLQYASSALGLAGLVGYALWWFLRRPRTPSGDAGPRSGRPHPLVVVAFWTTTAALLAIVLVATARIVL</sequence>
<organism evidence="2">
    <name type="scientific">Herbiconiux sp. A18JL235</name>
    <dbReference type="NCBI Taxonomy" id="3152363"/>
    <lineage>
        <taxon>Bacteria</taxon>
        <taxon>Bacillati</taxon>
        <taxon>Actinomycetota</taxon>
        <taxon>Actinomycetes</taxon>
        <taxon>Micrococcales</taxon>
        <taxon>Microbacteriaceae</taxon>
        <taxon>Herbiconiux</taxon>
    </lineage>
</organism>
<feature type="transmembrane region" description="Helical" evidence="1">
    <location>
        <begin position="111"/>
        <end position="131"/>
    </location>
</feature>
<dbReference type="EMBL" id="CP162511">
    <property type="protein sequence ID" value="XDI04321.1"/>
    <property type="molecule type" value="Genomic_DNA"/>
</dbReference>
<feature type="transmembrane region" description="Helical" evidence="1">
    <location>
        <begin position="47"/>
        <end position="67"/>
    </location>
</feature>
<dbReference type="Pfam" id="PF13803">
    <property type="entry name" value="DUF4184"/>
    <property type="match status" value="1"/>
</dbReference>
<dbReference type="AlphaFoldDB" id="A0AB39BDB5"/>
<proteinExistence type="predicted"/>
<dbReference type="InterPro" id="IPR025238">
    <property type="entry name" value="DUF4184"/>
</dbReference>
<feature type="transmembrane region" description="Helical" evidence="1">
    <location>
        <begin position="159"/>
        <end position="181"/>
    </location>
</feature>
<protein>
    <submittedName>
        <fullName evidence="2">DUF4184 family protein</fullName>
    </submittedName>
</protein>
<keyword evidence="1" id="KW-1133">Transmembrane helix</keyword>
<gene>
    <name evidence="2" type="ORF">ABFY20_13365</name>
</gene>
<keyword evidence="1" id="KW-0472">Membrane</keyword>
<feature type="transmembrane region" description="Helical" evidence="1">
    <location>
        <begin position="201"/>
        <end position="225"/>
    </location>
</feature>